<dbReference type="SUPFAM" id="SSF47413">
    <property type="entry name" value="lambda repressor-like DNA-binding domains"/>
    <property type="match status" value="1"/>
</dbReference>
<reference evidence="2 3" key="1">
    <citation type="submission" date="2020-08" db="EMBL/GenBank/DDBJ databases">
        <title>Genomic Encyclopedia of Type Strains, Phase III (KMG-III): the genomes of soil and plant-associated and newly described type strains.</title>
        <authorList>
            <person name="Whitman W."/>
        </authorList>
    </citation>
    <scope>NUCLEOTIDE SEQUENCE [LARGE SCALE GENOMIC DNA]</scope>
    <source>
        <strain evidence="2 3">CECT 3303</strain>
    </source>
</reference>
<sequence length="135" mass="14594">MSGLFWEDLQRDLEDPEFLREYVAETVKITAIDEIVNALEEARVSAGLSKADLARAIGAEPATVRRLFSSGNANPTLGTLAVLAAALGLRISMEPLAEADRQAVTEPLRSGCTAEQGIRRVAEMRGGRRWTSIPA</sequence>
<dbReference type="AlphaFoldDB" id="A0A841D151"/>
<accession>A0A841D151</accession>
<protein>
    <submittedName>
        <fullName evidence="2">Transcriptional regulator with XRE-family HTH domain</fullName>
    </submittedName>
</protein>
<dbReference type="Gene3D" id="1.10.260.40">
    <property type="entry name" value="lambda repressor-like DNA-binding domains"/>
    <property type="match status" value="1"/>
</dbReference>
<dbReference type="Pfam" id="PF01381">
    <property type="entry name" value="HTH_3"/>
    <property type="match status" value="1"/>
</dbReference>
<dbReference type="RefSeq" id="WP_184939273.1">
    <property type="nucleotide sequence ID" value="NZ_BAAAWZ010000001.1"/>
</dbReference>
<dbReference type="CDD" id="cd00093">
    <property type="entry name" value="HTH_XRE"/>
    <property type="match status" value="1"/>
</dbReference>
<dbReference type="PROSITE" id="PS50943">
    <property type="entry name" value="HTH_CROC1"/>
    <property type="match status" value="1"/>
</dbReference>
<keyword evidence="3" id="KW-1185">Reference proteome</keyword>
<gene>
    <name evidence="2" type="ORF">FHS22_001296</name>
</gene>
<comment type="caution">
    <text evidence="2">The sequence shown here is derived from an EMBL/GenBank/DDBJ whole genome shotgun (WGS) entry which is preliminary data.</text>
</comment>
<dbReference type="InterPro" id="IPR010982">
    <property type="entry name" value="Lambda_DNA-bd_dom_sf"/>
</dbReference>
<evidence type="ECO:0000313" key="3">
    <source>
        <dbReference type="Proteomes" id="UP000562352"/>
    </source>
</evidence>
<evidence type="ECO:0000313" key="2">
    <source>
        <dbReference type="EMBL" id="MBB5962037.1"/>
    </source>
</evidence>
<name>A0A841D151_PLAVE</name>
<dbReference type="EMBL" id="JACHJJ010000003">
    <property type="protein sequence ID" value="MBB5962037.1"/>
    <property type="molecule type" value="Genomic_DNA"/>
</dbReference>
<dbReference type="Proteomes" id="UP000562352">
    <property type="component" value="Unassembled WGS sequence"/>
</dbReference>
<proteinExistence type="predicted"/>
<dbReference type="GO" id="GO:0003677">
    <property type="term" value="F:DNA binding"/>
    <property type="evidence" value="ECO:0007669"/>
    <property type="project" value="InterPro"/>
</dbReference>
<dbReference type="SMART" id="SM00530">
    <property type="entry name" value="HTH_XRE"/>
    <property type="match status" value="1"/>
</dbReference>
<organism evidence="2 3">
    <name type="scientific">Planomonospora venezuelensis</name>
    <dbReference type="NCBI Taxonomy" id="1999"/>
    <lineage>
        <taxon>Bacteria</taxon>
        <taxon>Bacillati</taxon>
        <taxon>Actinomycetota</taxon>
        <taxon>Actinomycetes</taxon>
        <taxon>Streptosporangiales</taxon>
        <taxon>Streptosporangiaceae</taxon>
        <taxon>Planomonospora</taxon>
    </lineage>
</organism>
<dbReference type="InterPro" id="IPR001387">
    <property type="entry name" value="Cro/C1-type_HTH"/>
</dbReference>
<evidence type="ECO:0000259" key="1">
    <source>
        <dbReference type="PROSITE" id="PS50943"/>
    </source>
</evidence>
<feature type="domain" description="HTH cro/C1-type" evidence="1">
    <location>
        <begin position="39"/>
        <end position="96"/>
    </location>
</feature>